<dbReference type="EMBL" id="KI894014">
    <property type="protein sequence ID" value="OCF47946.1"/>
    <property type="molecule type" value="Genomic_DNA"/>
</dbReference>
<reference evidence="3" key="2">
    <citation type="submission" date="2013-07" db="EMBL/GenBank/DDBJ databases">
        <authorList>
            <consortium name="The Broad Institute Genome Sequencing Platform"/>
            <person name="Cuomo C."/>
            <person name="Litvintseva A."/>
            <person name="Chen Y."/>
            <person name="Heitman J."/>
            <person name="Sun S."/>
            <person name="Springer D."/>
            <person name="Dromer F."/>
            <person name="Young S.K."/>
            <person name="Zeng Q."/>
            <person name="Gargeya S."/>
            <person name="Fitzgerald M."/>
            <person name="Abouelleil A."/>
            <person name="Alvarado L."/>
            <person name="Berlin A.M."/>
            <person name="Chapman S.B."/>
            <person name="Dewar J."/>
            <person name="Goldberg J."/>
            <person name="Griggs A."/>
            <person name="Gujja S."/>
            <person name="Hansen M."/>
            <person name="Howarth C."/>
            <person name="Imamovic A."/>
            <person name="Larimer J."/>
            <person name="McCowan C."/>
            <person name="Murphy C."/>
            <person name="Pearson M."/>
            <person name="Priest M."/>
            <person name="Roberts A."/>
            <person name="Saif S."/>
            <person name="Shea T."/>
            <person name="Sykes S."/>
            <person name="Wortman J."/>
            <person name="Nusbaum C."/>
            <person name="Birren B."/>
        </authorList>
    </citation>
    <scope>NUCLEOTIDE SEQUENCE</scope>
    <source>
        <strain evidence="3">CBS 10737</strain>
    </source>
</reference>
<gene>
    <name evidence="2" type="ORF">I206_05811</name>
    <name evidence="3" type="ORF">I206_107482</name>
</gene>
<evidence type="ECO:0000313" key="4">
    <source>
        <dbReference type="Proteomes" id="UP000094020"/>
    </source>
</evidence>
<reference evidence="2" key="1">
    <citation type="submission" date="2013-07" db="EMBL/GenBank/DDBJ databases">
        <title>The Genome Sequence of Cryptococcus pinus CBS10737.</title>
        <authorList>
            <consortium name="The Broad Institute Genome Sequencing Platform"/>
            <person name="Cuomo C."/>
            <person name="Litvintseva A."/>
            <person name="Chen Y."/>
            <person name="Heitman J."/>
            <person name="Sun S."/>
            <person name="Springer D."/>
            <person name="Dromer F."/>
            <person name="Young S.K."/>
            <person name="Zeng Q."/>
            <person name="Gargeya S."/>
            <person name="Fitzgerald M."/>
            <person name="Abouelleil A."/>
            <person name="Alvarado L."/>
            <person name="Berlin A.M."/>
            <person name="Chapman S.B."/>
            <person name="Dewar J."/>
            <person name="Goldberg J."/>
            <person name="Griggs A."/>
            <person name="Gujja S."/>
            <person name="Hansen M."/>
            <person name="Howarth C."/>
            <person name="Imamovic A."/>
            <person name="Larimer J."/>
            <person name="McCowan C."/>
            <person name="Murphy C."/>
            <person name="Pearson M."/>
            <person name="Priest M."/>
            <person name="Roberts A."/>
            <person name="Saif S."/>
            <person name="Shea T."/>
            <person name="Sykes S."/>
            <person name="Wortman J."/>
            <person name="Nusbaum C."/>
            <person name="Birren B."/>
        </authorList>
    </citation>
    <scope>NUCLEOTIDE SEQUENCE [LARGE SCALE GENOMIC DNA]</scope>
    <source>
        <strain evidence="2">CBS 10737</strain>
    </source>
</reference>
<reference evidence="2" key="3">
    <citation type="submission" date="2016-07" db="EMBL/GenBank/DDBJ databases">
        <title>Evolution of pathogenesis and genome organization in the Tremellales.</title>
        <authorList>
            <person name="Cuomo C."/>
            <person name="Litvintseva A."/>
            <person name="Heitman J."/>
            <person name="Chen Y."/>
            <person name="Sun S."/>
            <person name="Springer D."/>
            <person name="Dromer F."/>
            <person name="Young S."/>
            <person name="Zeng Q."/>
            <person name="Chapman S."/>
            <person name="Gujja S."/>
            <person name="Saif S."/>
            <person name="Birren B."/>
        </authorList>
    </citation>
    <scope>NUCLEOTIDE SEQUENCE</scope>
    <source>
        <strain evidence="2">CBS 10737</strain>
    </source>
</reference>
<reference evidence="3" key="4">
    <citation type="submission" date="2024-02" db="EMBL/GenBank/DDBJ databases">
        <title>Comparative genomics of Cryptococcus and Kwoniella reveals pathogenesis evolution and contrasting modes of karyotype evolution via chromosome fusion or intercentromeric recombination.</title>
        <authorList>
            <person name="Coelho M.A."/>
            <person name="David-Palma M."/>
            <person name="Shea T."/>
            <person name="Bowers K."/>
            <person name="McGinley-Smith S."/>
            <person name="Mohammad A.W."/>
            <person name="Gnirke A."/>
            <person name="Yurkov A.M."/>
            <person name="Nowrousian M."/>
            <person name="Sun S."/>
            <person name="Cuomo C.A."/>
            <person name="Heitman J."/>
        </authorList>
    </citation>
    <scope>NUCLEOTIDE SEQUENCE</scope>
    <source>
        <strain evidence="3">CBS 10737</strain>
    </source>
</reference>
<accession>A0A1B9HXF2</accession>
<sequence>MSIQKQYKFTKSTLPIPFDILYIIIQNLYSSKSFKSLSKLAQLSKEYNNLIIPLIYKDIHLKSDEQLQLFLLTNYYSSNLQQQQKEEEEIKNKKTSYKIKNALNLNVKKKVRSNSLKFNYNNNNKQQKQNKKIFNDDKLNNLNLIKTFKIDFYPSRLSFKLSSSLLNNNPLKIEKLIFTSNSLIDLNEKLKKSNSPKILTFYWSKHLPNLFKPNKILIDFKNLDITDLMLNENWLNTITGFNISIQSWKNNNYSNNNNNNLKEIILKGENWFGILPNPGIKISIKYNKFNYLNSEEEDNNLENLKENNNNNNINLIEKIQNRNKIIEKRTKSLIKGLRNSQALHENYQSNSSLNWEIIDILPNPIITNININEEERFIENQREKRKVLDDILTELDQVSPYITKRYGIIGLDGRRELSCLNWVESF</sequence>
<name>A0A1B9HXF2_9TREE</name>
<feature type="coiled-coil region" evidence="1">
    <location>
        <begin position="294"/>
        <end position="321"/>
    </location>
</feature>
<organism evidence="2">
    <name type="scientific">Kwoniella pini CBS 10737</name>
    <dbReference type="NCBI Taxonomy" id="1296096"/>
    <lineage>
        <taxon>Eukaryota</taxon>
        <taxon>Fungi</taxon>
        <taxon>Dikarya</taxon>
        <taxon>Basidiomycota</taxon>
        <taxon>Agaricomycotina</taxon>
        <taxon>Tremellomycetes</taxon>
        <taxon>Tremellales</taxon>
        <taxon>Cryptococcaceae</taxon>
        <taxon>Kwoniella</taxon>
    </lineage>
</organism>
<dbReference type="GeneID" id="30174180"/>
<keyword evidence="4" id="KW-1185">Reference proteome</keyword>
<keyword evidence="1" id="KW-0175">Coiled coil</keyword>
<dbReference type="AlphaFoldDB" id="A0A1B9HXF2"/>
<proteinExistence type="predicted"/>
<evidence type="ECO:0000256" key="1">
    <source>
        <dbReference type="SAM" id="Coils"/>
    </source>
</evidence>
<dbReference type="EMBL" id="CP144529">
    <property type="protein sequence ID" value="WWC73511.1"/>
    <property type="molecule type" value="Genomic_DNA"/>
</dbReference>
<dbReference type="KEGG" id="kpin:30174180"/>
<evidence type="ECO:0000313" key="2">
    <source>
        <dbReference type="EMBL" id="OCF47946.1"/>
    </source>
</evidence>
<protein>
    <submittedName>
        <fullName evidence="2">Uncharacterized protein</fullName>
    </submittedName>
</protein>
<evidence type="ECO:0000313" key="3">
    <source>
        <dbReference type="EMBL" id="WWC73511.1"/>
    </source>
</evidence>
<dbReference type="OrthoDB" id="2564702at2759"/>
<dbReference type="Proteomes" id="UP000094020">
    <property type="component" value="Chromosome 11"/>
</dbReference>
<dbReference type="RefSeq" id="XP_019009165.1">
    <property type="nucleotide sequence ID" value="XM_019157525.1"/>
</dbReference>